<evidence type="ECO:0000313" key="7">
    <source>
        <dbReference type="Proteomes" id="UP000528555"/>
    </source>
</evidence>
<dbReference type="Proteomes" id="UP000701680">
    <property type="component" value="Unassembled WGS sequence"/>
</dbReference>
<dbReference type="SUPFAM" id="SSF64288">
    <property type="entry name" value="Chorismate lyase-like"/>
    <property type="match status" value="1"/>
</dbReference>
<dbReference type="InterPro" id="IPR050679">
    <property type="entry name" value="Bact_HTH_transcr_reg"/>
</dbReference>
<dbReference type="InterPro" id="IPR011663">
    <property type="entry name" value="UTRA"/>
</dbReference>
<evidence type="ECO:0000256" key="1">
    <source>
        <dbReference type="ARBA" id="ARBA00023015"/>
    </source>
</evidence>
<sequence>MKQTPKYALIEQDFIKKIQSGELEAGAELPSESDLIQLYQVSRVTVRRAIDELYHQGYIEKMQGKRTCVKGKVKLQELTSISSYTEEIIRQGMTPSRKLLTDNLRVCTDEEAALLNLQKADPVFHMKRIYFADGTPLCLTSTVLPYHLFRDIETYDFEQHSLYKIIEENYHTPITTSSLKLKAVAAYGDISKYLNISDDTPLLYSTGLTYGIKNEEEIPIELFYNYYLTTRFEYSLIQRR</sequence>
<dbReference type="AlphaFoldDB" id="A0A850HLK5"/>
<dbReference type="SMART" id="SM00866">
    <property type="entry name" value="UTRA"/>
    <property type="match status" value="1"/>
</dbReference>
<dbReference type="CDD" id="cd07377">
    <property type="entry name" value="WHTH_GntR"/>
    <property type="match status" value="1"/>
</dbReference>
<reference evidence="6" key="2">
    <citation type="submission" date="2020-02" db="EMBL/GenBank/DDBJ databases">
        <authorList>
            <person name="Littmann E."/>
            <person name="Sorbara M."/>
        </authorList>
    </citation>
    <scope>NUCLEOTIDE SEQUENCE</scope>
    <source>
        <strain evidence="6">MSK.17.11</strain>
        <strain evidence="5">MSK.17.38</strain>
    </source>
</reference>
<dbReference type="InterPro" id="IPR028978">
    <property type="entry name" value="Chorismate_lyase_/UTRA_dom_sf"/>
</dbReference>
<dbReference type="PROSITE" id="PS50949">
    <property type="entry name" value="HTH_GNTR"/>
    <property type="match status" value="1"/>
</dbReference>
<protein>
    <submittedName>
        <fullName evidence="6">GntR family transcriptional regulator</fullName>
    </submittedName>
</protein>
<dbReference type="GO" id="GO:0003677">
    <property type="term" value="F:DNA binding"/>
    <property type="evidence" value="ECO:0007669"/>
    <property type="project" value="UniProtKB-KW"/>
</dbReference>
<evidence type="ECO:0000313" key="5">
    <source>
        <dbReference type="EMBL" id="NSK14918.1"/>
    </source>
</evidence>
<organism evidence="6 7">
    <name type="scientific">Dorea phocaeensis</name>
    <dbReference type="NCBI Taxonomy" id="2040291"/>
    <lineage>
        <taxon>Bacteria</taxon>
        <taxon>Bacillati</taxon>
        <taxon>Bacillota</taxon>
        <taxon>Clostridia</taxon>
        <taxon>Lachnospirales</taxon>
        <taxon>Lachnospiraceae</taxon>
        <taxon>Dorea</taxon>
    </lineage>
</organism>
<dbReference type="SMART" id="SM00345">
    <property type="entry name" value="HTH_GNTR"/>
    <property type="match status" value="1"/>
</dbReference>
<dbReference type="RefSeq" id="WP_101695230.1">
    <property type="nucleotide sequence ID" value="NZ_JAAITX010000005.1"/>
</dbReference>
<dbReference type="Gene3D" id="1.10.10.10">
    <property type="entry name" value="Winged helix-like DNA-binding domain superfamily/Winged helix DNA-binding domain"/>
    <property type="match status" value="1"/>
</dbReference>
<dbReference type="PANTHER" id="PTHR44846">
    <property type="entry name" value="MANNOSYL-D-GLYCERATE TRANSPORT/METABOLISM SYSTEM REPRESSOR MNGR-RELATED"/>
    <property type="match status" value="1"/>
</dbReference>
<evidence type="ECO:0000313" key="6">
    <source>
        <dbReference type="EMBL" id="NVH58692.1"/>
    </source>
</evidence>
<keyword evidence="3" id="KW-0804">Transcription</keyword>
<dbReference type="Gene3D" id="3.40.1410.10">
    <property type="entry name" value="Chorismate lyase-like"/>
    <property type="match status" value="1"/>
</dbReference>
<feature type="domain" description="HTH gntR-type" evidence="4">
    <location>
        <begin position="4"/>
        <end position="72"/>
    </location>
</feature>
<keyword evidence="1" id="KW-0805">Transcription regulation</keyword>
<name>A0A850HLK5_9FIRM</name>
<dbReference type="InterPro" id="IPR000524">
    <property type="entry name" value="Tscrpt_reg_HTH_GntR"/>
</dbReference>
<dbReference type="GO" id="GO:0045892">
    <property type="term" value="P:negative regulation of DNA-templated transcription"/>
    <property type="evidence" value="ECO:0007669"/>
    <property type="project" value="TreeGrafter"/>
</dbReference>
<proteinExistence type="predicted"/>
<dbReference type="Pfam" id="PF07702">
    <property type="entry name" value="UTRA"/>
    <property type="match status" value="1"/>
</dbReference>
<evidence type="ECO:0000313" key="8">
    <source>
        <dbReference type="Proteomes" id="UP000701680"/>
    </source>
</evidence>
<dbReference type="SUPFAM" id="SSF46785">
    <property type="entry name" value="Winged helix' DNA-binding domain"/>
    <property type="match status" value="1"/>
</dbReference>
<dbReference type="EMBL" id="JAAITX010000005">
    <property type="protein sequence ID" value="NVH58692.1"/>
    <property type="molecule type" value="Genomic_DNA"/>
</dbReference>
<accession>A0A850HLK5</accession>
<dbReference type="GO" id="GO:0003700">
    <property type="term" value="F:DNA-binding transcription factor activity"/>
    <property type="evidence" value="ECO:0007669"/>
    <property type="project" value="InterPro"/>
</dbReference>
<evidence type="ECO:0000256" key="2">
    <source>
        <dbReference type="ARBA" id="ARBA00023125"/>
    </source>
</evidence>
<comment type="caution">
    <text evidence="6">The sequence shown here is derived from an EMBL/GenBank/DDBJ whole genome shotgun (WGS) entry which is preliminary data.</text>
</comment>
<evidence type="ECO:0000256" key="3">
    <source>
        <dbReference type="ARBA" id="ARBA00023163"/>
    </source>
</evidence>
<evidence type="ECO:0000259" key="4">
    <source>
        <dbReference type="PROSITE" id="PS50949"/>
    </source>
</evidence>
<keyword evidence="7" id="KW-1185">Reference proteome</keyword>
<gene>
    <name evidence="6" type="ORF">G5A66_08550</name>
    <name evidence="5" type="ORF">G5A75_08570</name>
</gene>
<dbReference type="Pfam" id="PF00392">
    <property type="entry name" value="GntR"/>
    <property type="match status" value="1"/>
</dbReference>
<dbReference type="Proteomes" id="UP000528555">
    <property type="component" value="Unassembled WGS sequence"/>
</dbReference>
<dbReference type="EMBL" id="JAAIUO010000005">
    <property type="protein sequence ID" value="NSK14918.1"/>
    <property type="molecule type" value="Genomic_DNA"/>
</dbReference>
<dbReference type="PRINTS" id="PR00035">
    <property type="entry name" value="HTHGNTR"/>
</dbReference>
<dbReference type="InterPro" id="IPR036388">
    <property type="entry name" value="WH-like_DNA-bd_sf"/>
</dbReference>
<reference evidence="7 8" key="1">
    <citation type="journal article" date="2020" name="Cell Host Microbe">
        <title>Functional and Genomic Variation between Human-Derived Isolates of Lachnospiraceae Reveals Inter- and Intra-Species Diversity.</title>
        <authorList>
            <person name="Sorbara M.T."/>
            <person name="Littmann E.R."/>
            <person name="Fontana E."/>
            <person name="Moody T.U."/>
            <person name="Kohout C.E."/>
            <person name="Gjonbalaj M."/>
            <person name="Eaton V."/>
            <person name="Seok R."/>
            <person name="Leiner I.M."/>
            <person name="Pamer E.G."/>
        </authorList>
    </citation>
    <scope>NUCLEOTIDE SEQUENCE [LARGE SCALE GENOMIC DNA]</scope>
    <source>
        <strain evidence="6 7">MSK.17.11</strain>
        <strain evidence="5 8">MSK.17.38</strain>
    </source>
</reference>
<dbReference type="InterPro" id="IPR036390">
    <property type="entry name" value="WH_DNA-bd_sf"/>
</dbReference>
<dbReference type="PANTHER" id="PTHR44846:SF1">
    <property type="entry name" value="MANNOSYL-D-GLYCERATE TRANSPORT_METABOLISM SYSTEM REPRESSOR MNGR-RELATED"/>
    <property type="match status" value="1"/>
</dbReference>
<keyword evidence="2" id="KW-0238">DNA-binding</keyword>
<dbReference type="OrthoDB" id="457376at2"/>